<dbReference type="CDD" id="cd02966">
    <property type="entry name" value="TlpA_like_family"/>
    <property type="match status" value="1"/>
</dbReference>
<dbReference type="Pfam" id="PF08534">
    <property type="entry name" value="Redoxin"/>
    <property type="match status" value="1"/>
</dbReference>
<accession>A0A1T4T0L0</accession>
<dbReference type="OrthoDB" id="750178at2"/>
<evidence type="ECO:0000256" key="5">
    <source>
        <dbReference type="SAM" id="SignalP"/>
    </source>
</evidence>
<protein>
    <submittedName>
        <fullName evidence="7">Thiol-disulfide isomerase or thioredoxin</fullName>
    </submittedName>
</protein>
<dbReference type="AlphaFoldDB" id="A0A1T4T0L0"/>
<dbReference type="InterPro" id="IPR025380">
    <property type="entry name" value="DUF4369"/>
</dbReference>
<dbReference type="GO" id="GO:0016491">
    <property type="term" value="F:oxidoreductase activity"/>
    <property type="evidence" value="ECO:0007669"/>
    <property type="project" value="InterPro"/>
</dbReference>
<dbReference type="SUPFAM" id="SSF52833">
    <property type="entry name" value="Thioredoxin-like"/>
    <property type="match status" value="1"/>
</dbReference>
<reference evidence="8" key="1">
    <citation type="submission" date="2017-02" db="EMBL/GenBank/DDBJ databases">
        <authorList>
            <person name="Varghese N."/>
            <person name="Submissions S."/>
        </authorList>
    </citation>
    <scope>NUCLEOTIDE SEQUENCE [LARGE SCALE GENOMIC DNA]</scope>
    <source>
        <strain evidence="8">DSM 22224</strain>
    </source>
</reference>
<dbReference type="InterPro" id="IPR050553">
    <property type="entry name" value="Thioredoxin_ResA/DsbE_sf"/>
</dbReference>
<evidence type="ECO:0000313" key="7">
    <source>
        <dbReference type="EMBL" id="SKA33718.1"/>
    </source>
</evidence>
<evidence type="ECO:0000256" key="4">
    <source>
        <dbReference type="ARBA" id="ARBA00023284"/>
    </source>
</evidence>
<keyword evidence="3" id="KW-1015">Disulfide bond</keyword>
<keyword evidence="5" id="KW-0732">Signal</keyword>
<feature type="chain" id="PRO_5012029716" evidence="5">
    <location>
        <begin position="21"/>
        <end position="386"/>
    </location>
</feature>
<dbReference type="InterPro" id="IPR036249">
    <property type="entry name" value="Thioredoxin-like_sf"/>
</dbReference>
<dbReference type="GO" id="GO:0017004">
    <property type="term" value="P:cytochrome complex assembly"/>
    <property type="evidence" value="ECO:0007669"/>
    <property type="project" value="UniProtKB-KW"/>
</dbReference>
<dbReference type="Pfam" id="PF14289">
    <property type="entry name" value="DUF4369"/>
    <property type="match status" value="1"/>
</dbReference>
<dbReference type="STRING" id="634771.SAMN04488128_103882"/>
<organism evidence="7 8">
    <name type="scientific">Chitinophaga eiseniae</name>
    <dbReference type="NCBI Taxonomy" id="634771"/>
    <lineage>
        <taxon>Bacteria</taxon>
        <taxon>Pseudomonadati</taxon>
        <taxon>Bacteroidota</taxon>
        <taxon>Chitinophagia</taxon>
        <taxon>Chitinophagales</taxon>
        <taxon>Chitinophagaceae</taxon>
        <taxon>Chitinophaga</taxon>
    </lineage>
</organism>
<dbReference type="InterPro" id="IPR013740">
    <property type="entry name" value="Redoxin"/>
</dbReference>
<dbReference type="GO" id="GO:0016853">
    <property type="term" value="F:isomerase activity"/>
    <property type="evidence" value="ECO:0007669"/>
    <property type="project" value="UniProtKB-KW"/>
</dbReference>
<dbReference type="GO" id="GO:0030313">
    <property type="term" value="C:cell envelope"/>
    <property type="evidence" value="ECO:0007669"/>
    <property type="project" value="UniProtKB-SubCell"/>
</dbReference>
<proteinExistence type="predicted"/>
<dbReference type="InterPro" id="IPR013766">
    <property type="entry name" value="Thioredoxin_domain"/>
</dbReference>
<dbReference type="InterPro" id="IPR017937">
    <property type="entry name" value="Thioredoxin_CS"/>
</dbReference>
<dbReference type="PROSITE" id="PS51352">
    <property type="entry name" value="THIOREDOXIN_2"/>
    <property type="match status" value="1"/>
</dbReference>
<evidence type="ECO:0000259" key="6">
    <source>
        <dbReference type="PROSITE" id="PS51352"/>
    </source>
</evidence>
<dbReference type="PROSITE" id="PS00194">
    <property type="entry name" value="THIOREDOXIN_1"/>
    <property type="match status" value="1"/>
</dbReference>
<evidence type="ECO:0000256" key="2">
    <source>
        <dbReference type="ARBA" id="ARBA00022748"/>
    </source>
</evidence>
<dbReference type="Proteomes" id="UP000190367">
    <property type="component" value="Unassembled WGS sequence"/>
</dbReference>
<dbReference type="RefSeq" id="WP_078671206.1">
    <property type="nucleotide sequence ID" value="NZ_FUWZ01000003.1"/>
</dbReference>
<dbReference type="PANTHER" id="PTHR42852:SF6">
    <property type="entry name" value="THIOL:DISULFIDE INTERCHANGE PROTEIN DSBE"/>
    <property type="match status" value="1"/>
</dbReference>
<keyword evidence="2" id="KW-0201">Cytochrome c-type biogenesis</keyword>
<keyword evidence="4" id="KW-0676">Redox-active center</keyword>
<dbReference type="PANTHER" id="PTHR42852">
    <property type="entry name" value="THIOL:DISULFIDE INTERCHANGE PROTEIN DSBE"/>
    <property type="match status" value="1"/>
</dbReference>
<gene>
    <name evidence="7" type="ORF">SAMN04488128_103882</name>
</gene>
<keyword evidence="8" id="KW-1185">Reference proteome</keyword>
<evidence type="ECO:0000256" key="3">
    <source>
        <dbReference type="ARBA" id="ARBA00023157"/>
    </source>
</evidence>
<comment type="subcellular location">
    <subcellularLocation>
        <location evidence="1">Cell envelope</location>
    </subcellularLocation>
</comment>
<dbReference type="EMBL" id="FUWZ01000003">
    <property type="protein sequence ID" value="SKA33718.1"/>
    <property type="molecule type" value="Genomic_DNA"/>
</dbReference>
<feature type="domain" description="Thioredoxin" evidence="6">
    <location>
        <begin position="238"/>
        <end position="385"/>
    </location>
</feature>
<keyword evidence="7" id="KW-0413">Isomerase</keyword>
<evidence type="ECO:0000256" key="1">
    <source>
        <dbReference type="ARBA" id="ARBA00004196"/>
    </source>
</evidence>
<name>A0A1T4T0L0_9BACT</name>
<dbReference type="Gene3D" id="3.40.30.10">
    <property type="entry name" value="Glutaredoxin"/>
    <property type="match status" value="1"/>
</dbReference>
<sequence>MKKTILTIAGSLLLAVVSNAQEKGFKITANIKGQGDYRLTISRLADGKRIMDTAIAHNGDTFVYTGRVDEPVIGTLSSAHPAARYEFVKGGMFMPAPNLDFVITNREITITADATELFKGTIAGGRENQELNKLHQAEAPLIAQEWEIRKKRFKKEDSVARNITMAEQKAVKDKLLDIRKQFIVKHPGSFVSIMLLSRLNGDYDMAAYEQAYNKLSGTYKNTYLAKYIASRISGAKATEIGAKAIGFTKMDNHGQPFTLASLKGKYVLLDFWGSWCGPCRASHPHLKEIYSKYKDKGFEIVGVAEEKSDDLEAAKKSWLGAIQSDGMSWIQVLNNYNKKDADMVMAYGIDGFPTKILLDKDGKVLFKIVGNGGDELDQKLKSVFGL</sequence>
<feature type="signal peptide" evidence="5">
    <location>
        <begin position="1"/>
        <end position="20"/>
    </location>
</feature>
<evidence type="ECO:0000313" key="8">
    <source>
        <dbReference type="Proteomes" id="UP000190367"/>
    </source>
</evidence>